<reference evidence="1 2" key="1">
    <citation type="submission" date="2024-05" db="EMBL/GenBank/DDBJ databases">
        <title>Genetic variation in Jamaican populations of the coffee berry borer (Hypothenemus hampei).</title>
        <authorList>
            <person name="Errbii M."/>
            <person name="Myrie A."/>
        </authorList>
    </citation>
    <scope>NUCLEOTIDE SEQUENCE [LARGE SCALE GENOMIC DNA]</scope>
    <source>
        <strain evidence="1">JA-Hopewell-2020-01-JO</strain>
        <tissue evidence="1">Whole body</tissue>
    </source>
</reference>
<sequence>MYGPKYENAYLFYIMNFILTITKANPYINKTGIRKILEGILGGPIEAMELGSLDFLLMLIPGVDENDESLYYFSPYRRLMEFDKSSSSHDMIEMWGFCYEFYYNIW</sequence>
<keyword evidence="2" id="KW-1185">Reference proteome</keyword>
<dbReference type="AlphaFoldDB" id="A0ABD1E097"/>
<evidence type="ECO:0000313" key="1">
    <source>
        <dbReference type="EMBL" id="KAL1488088.1"/>
    </source>
</evidence>
<dbReference type="EMBL" id="JBDJPC010000016">
    <property type="protein sequence ID" value="KAL1488088.1"/>
    <property type="molecule type" value="Genomic_DNA"/>
</dbReference>
<proteinExistence type="predicted"/>
<gene>
    <name evidence="1" type="ORF">ABEB36_015456</name>
</gene>
<evidence type="ECO:0000313" key="2">
    <source>
        <dbReference type="Proteomes" id="UP001566132"/>
    </source>
</evidence>
<dbReference type="Proteomes" id="UP001566132">
    <property type="component" value="Unassembled WGS sequence"/>
</dbReference>
<name>A0ABD1E097_HYPHA</name>
<comment type="caution">
    <text evidence="1">The sequence shown here is derived from an EMBL/GenBank/DDBJ whole genome shotgun (WGS) entry which is preliminary data.</text>
</comment>
<protein>
    <submittedName>
        <fullName evidence="1">Uncharacterized protein</fullName>
    </submittedName>
</protein>
<accession>A0ABD1E097</accession>
<organism evidence="1 2">
    <name type="scientific">Hypothenemus hampei</name>
    <name type="common">Coffee berry borer</name>
    <dbReference type="NCBI Taxonomy" id="57062"/>
    <lineage>
        <taxon>Eukaryota</taxon>
        <taxon>Metazoa</taxon>
        <taxon>Ecdysozoa</taxon>
        <taxon>Arthropoda</taxon>
        <taxon>Hexapoda</taxon>
        <taxon>Insecta</taxon>
        <taxon>Pterygota</taxon>
        <taxon>Neoptera</taxon>
        <taxon>Endopterygota</taxon>
        <taxon>Coleoptera</taxon>
        <taxon>Polyphaga</taxon>
        <taxon>Cucujiformia</taxon>
        <taxon>Curculionidae</taxon>
        <taxon>Scolytinae</taxon>
        <taxon>Hypothenemus</taxon>
    </lineage>
</organism>